<dbReference type="NCBIfam" id="TIGR00152">
    <property type="entry name" value="dephospho-CoA kinase"/>
    <property type="match status" value="1"/>
</dbReference>
<dbReference type="InterPro" id="IPR027417">
    <property type="entry name" value="P-loop_NTPase"/>
</dbReference>
<dbReference type="GO" id="GO:0005524">
    <property type="term" value="F:ATP binding"/>
    <property type="evidence" value="ECO:0007669"/>
    <property type="project" value="UniProtKB-KW"/>
</dbReference>
<dbReference type="SUPFAM" id="SSF52540">
    <property type="entry name" value="P-loop containing nucleoside triphosphate hydrolases"/>
    <property type="match status" value="1"/>
</dbReference>
<keyword evidence="2" id="KW-0067">ATP-binding</keyword>
<dbReference type="Pfam" id="PF01121">
    <property type="entry name" value="CoaE"/>
    <property type="match status" value="1"/>
</dbReference>
<evidence type="ECO:0000256" key="2">
    <source>
        <dbReference type="ARBA" id="ARBA00022840"/>
    </source>
</evidence>
<dbReference type="InterPro" id="IPR001977">
    <property type="entry name" value="Depp_CoAkinase"/>
</dbReference>
<evidence type="ECO:0000256" key="1">
    <source>
        <dbReference type="ARBA" id="ARBA00022741"/>
    </source>
</evidence>
<reference evidence="4 5" key="1">
    <citation type="submission" date="2019-01" db="EMBL/GenBank/DDBJ databases">
        <authorList>
            <consortium name="Pathogen Informatics"/>
        </authorList>
    </citation>
    <scope>NUCLEOTIDE SEQUENCE [LARGE SCALE GENOMIC DNA]</scope>
    <source>
        <strain evidence="4 5">NCTC10168</strain>
    </source>
</reference>
<evidence type="ECO:0000313" key="4">
    <source>
        <dbReference type="EMBL" id="VEU75704.1"/>
    </source>
</evidence>
<evidence type="ECO:0000313" key="5">
    <source>
        <dbReference type="Proteomes" id="UP000290243"/>
    </source>
</evidence>
<keyword evidence="4" id="KW-0418">Kinase</keyword>
<dbReference type="GO" id="GO:0004140">
    <property type="term" value="F:dephospho-CoA kinase activity"/>
    <property type="evidence" value="ECO:0007669"/>
    <property type="project" value="UniProtKB-UniRule"/>
</dbReference>
<protein>
    <recommendedName>
        <fullName evidence="3">Dephospho-CoA kinase</fullName>
        <ecNumber evidence="3">2.7.1.24</ecNumber>
    </recommendedName>
</protein>
<keyword evidence="5" id="KW-1185">Reference proteome</keyword>
<keyword evidence="4" id="KW-0808">Transferase</keyword>
<dbReference type="RefSeq" id="WP_129647030.1">
    <property type="nucleotide sequence ID" value="NZ_LR215037.1"/>
</dbReference>
<name>A0A449B521_9BACT</name>
<dbReference type="Gene3D" id="3.40.50.300">
    <property type="entry name" value="P-loop containing nucleotide triphosphate hydrolases"/>
    <property type="match status" value="1"/>
</dbReference>
<dbReference type="OrthoDB" id="399073at2"/>
<gene>
    <name evidence="4" type="ORF">NCTC10168_00636</name>
</gene>
<evidence type="ECO:0000256" key="3">
    <source>
        <dbReference type="NCBIfam" id="TIGR00152"/>
    </source>
</evidence>
<organism evidence="4 5">
    <name type="scientific">Mycoplasmopsis maculosa</name>
    <dbReference type="NCBI Taxonomy" id="114885"/>
    <lineage>
        <taxon>Bacteria</taxon>
        <taxon>Bacillati</taxon>
        <taxon>Mycoplasmatota</taxon>
        <taxon>Mycoplasmoidales</taxon>
        <taxon>Metamycoplasmataceae</taxon>
        <taxon>Mycoplasmopsis</taxon>
    </lineage>
</organism>
<dbReference type="AlphaFoldDB" id="A0A449B521"/>
<accession>A0A449B521</accession>
<dbReference type="GO" id="GO:0005737">
    <property type="term" value="C:cytoplasm"/>
    <property type="evidence" value="ECO:0007669"/>
    <property type="project" value="UniProtKB-UniRule"/>
</dbReference>
<dbReference type="KEGG" id="mmau:NCTC10168_00636"/>
<dbReference type="EC" id="2.7.1.24" evidence="3"/>
<dbReference type="Proteomes" id="UP000290243">
    <property type="component" value="Chromosome"/>
</dbReference>
<proteinExistence type="predicted"/>
<dbReference type="EMBL" id="LR215037">
    <property type="protein sequence ID" value="VEU75704.1"/>
    <property type="molecule type" value="Genomic_DNA"/>
</dbReference>
<dbReference type="GO" id="GO:0015937">
    <property type="term" value="P:coenzyme A biosynthetic process"/>
    <property type="evidence" value="ECO:0007669"/>
    <property type="project" value="UniProtKB-UniRule"/>
</dbReference>
<keyword evidence="1" id="KW-0547">Nucleotide-binding</keyword>
<sequence length="186" mass="22180">MIAIIGKVGVGKSYLIEKLTKKGFRTLKSDNFINEKYKKDQILYKLINEKIGNFLNDDKGISKTFLKQWIYQNDHNLDILEKIVFNALFDELKNKKYDFVEIPILINKNYDFSSLFDKVLCLETNEKNYQKNLEKRNVDNLFKNKIMKKNNPFLIKKQLFGKLPIVNIYVDEHYENRIIDIFLEIL</sequence>